<dbReference type="Pfam" id="PF00496">
    <property type="entry name" value="SBP_bac_5"/>
    <property type="match status" value="1"/>
</dbReference>
<name>A0A497E4L2_UNCAE</name>
<dbReference type="InterPro" id="IPR000914">
    <property type="entry name" value="SBP_5_dom"/>
</dbReference>
<comment type="caution">
    <text evidence="2">The sequence shown here is derived from an EMBL/GenBank/DDBJ whole genome shotgun (WGS) entry which is preliminary data.</text>
</comment>
<protein>
    <recommendedName>
        <fullName evidence="1">Solute-binding protein family 5 domain-containing protein</fullName>
    </recommendedName>
</protein>
<dbReference type="GO" id="GO:1904680">
    <property type="term" value="F:peptide transmembrane transporter activity"/>
    <property type="evidence" value="ECO:0007669"/>
    <property type="project" value="TreeGrafter"/>
</dbReference>
<dbReference type="InterPro" id="IPR039424">
    <property type="entry name" value="SBP_5"/>
</dbReference>
<organism evidence="2 3">
    <name type="scientific">Aerophobetes bacterium</name>
    <dbReference type="NCBI Taxonomy" id="2030807"/>
    <lineage>
        <taxon>Bacteria</taxon>
        <taxon>Candidatus Aerophobota</taxon>
    </lineage>
</organism>
<dbReference type="AlphaFoldDB" id="A0A497E4L2"/>
<dbReference type="EMBL" id="QMPZ01000043">
    <property type="protein sequence ID" value="RLE09492.1"/>
    <property type="molecule type" value="Genomic_DNA"/>
</dbReference>
<feature type="non-terminal residue" evidence="2">
    <location>
        <position position="264"/>
    </location>
</feature>
<accession>A0A497E4L2</accession>
<gene>
    <name evidence="2" type="ORF">DRJ00_04085</name>
</gene>
<dbReference type="Gene3D" id="3.40.190.10">
    <property type="entry name" value="Periplasmic binding protein-like II"/>
    <property type="match status" value="1"/>
</dbReference>
<dbReference type="PANTHER" id="PTHR30290:SF62">
    <property type="entry name" value="OLIGOPEPTIDE ABC TRANSPORTER, PERIPLASMIC OLIGOPEPTIDE-BINDING PROTEIN"/>
    <property type="match status" value="1"/>
</dbReference>
<dbReference type="GO" id="GO:0015833">
    <property type="term" value="P:peptide transport"/>
    <property type="evidence" value="ECO:0007669"/>
    <property type="project" value="TreeGrafter"/>
</dbReference>
<sequence>MIRKVGVILLGVAICLLGATSALAMKYNESPMLKTKVAAGLLPPVEERLPEEPMVVGPGVLVPKGNLDFEIGQYGGTLRSVQPDPEWNPDIFVMCDEPLLCAPGILGSDIDGSVPIKGNIVDDFKVSDNYKVFTFHLRKGLKWSDGHPVTTEDVLFAYEDVLLNEKLTPIFPQWLRAANKPDGEPMKLEVIDDYTFRIKFAEPYGGFLDQLAILFWKGYTDLIKPKHYLKNFHVRYTPLEKLEPLIKEEGLAKGEWWTLFNKKD</sequence>
<proteinExistence type="predicted"/>
<dbReference type="PANTHER" id="PTHR30290">
    <property type="entry name" value="PERIPLASMIC BINDING COMPONENT OF ABC TRANSPORTER"/>
    <property type="match status" value="1"/>
</dbReference>
<evidence type="ECO:0000313" key="2">
    <source>
        <dbReference type="EMBL" id="RLE09492.1"/>
    </source>
</evidence>
<feature type="domain" description="Solute-binding protein family 5" evidence="1">
    <location>
        <begin position="117"/>
        <end position="213"/>
    </location>
</feature>
<reference evidence="2 3" key="1">
    <citation type="submission" date="2018-06" db="EMBL/GenBank/DDBJ databases">
        <title>Extensive metabolic versatility and redundancy in microbially diverse, dynamic hydrothermal sediments.</title>
        <authorList>
            <person name="Dombrowski N."/>
            <person name="Teske A."/>
            <person name="Baker B.J."/>
        </authorList>
    </citation>
    <scope>NUCLEOTIDE SEQUENCE [LARGE SCALE GENOMIC DNA]</scope>
    <source>
        <strain evidence="2">B47_G16</strain>
    </source>
</reference>
<dbReference type="Proteomes" id="UP000279422">
    <property type="component" value="Unassembled WGS sequence"/>
</dbReference>
<evidence type="ECO:0000259" key="1">
    <source>
        <dbReference type="Pfam" id="PF00496"/>
    </source>
</evidence>
<evidence type="ECO:0000313" key="3">
    <source>
        <dbReference type="Proteomes" id="UP000279422"/>
    </source>
</evidence>
<dbReference type="SUPFAM" id="SSF53850">
    <property type="entry name" value="Periplasmic binding protein-like II"/>
    <property type="match status" value="1"/>
</dbReference>